<evidence type="ECO:0000313" key="1">
    <source>
        <dbReference type="EMBL" id="AGZ39601.1"/>
    </source>
</evidence>
<organism evidence="1 2">
    <name type="scientific">Actinoplanes friuliensis DSM 7358</name>
    <dbReference type="NCBI Taxonomy" id="1246995"/>
    <lineage>
        <taxon>Bacteria</taxon>
        <taxon>Bacillati</taxon>
        <taxon>Actinomycetota</taxon>
        <taxon>Actinomycetes</taxon>
        <taxon>Micromonosporales</taxon>
        <taxon>Micromonosporaceae</taxon>
        <taxon>Actinoplanes</taxon>
    </lineage>
</organism>
<accession>U5VVF5</accession>
<dbReference type="AlphaFoldDB" id="U5VVF5"/>
<evidence type="ECO:0000313" key="2">
    <source>
        <dbReference type="Proteomes" id="UP000017746"/>
    </source>
</evidence>
<reference evidence="1 2" key="1">
    <citation type="journal article" date="2014" name="J. Biotechnol.">
        <title>Complete genome sequence of the actinobacterium Actinoplanes friuliensis HAG 010964, producer of the lipopeptide antibiotic friulimycin.</title>
        <authorList>
            <person name="Ruckert C."/>
            <person name="Szczepanowski R."/>
            <person name="Albersmeier A."/>
            <person name="Goesmann A."/>
            <person name="Fischer N."/>
            <person name="Steinkamper A."/>
            <person name="Puhler A."/>
            <person name="Biener R."/>
            <person name="Schwartz D."/>
            <person name="Kalinowski J."/>
        </authorList>
    </citation>
    <scope>NUCLEOTIDE SEQUENCE [LARGE SCALE GENOMIC DNA]</scope>
    <source>
        <strain evidence="1 2">DSM 7358</strain>
    </source>
</reference>
<dbReference type="EMBL" id="CP006272">
    <property type="protein sequence ID" value="AGZ39601.1"/>
    <property type="molecule type" value="Genomic_DNA"/>
</dbReference>
<gene>
    <name evidence="1" type="ORF">AFR_06560</name>
</gene>
<dbReference type="HOGENOM" id="CLU_2630113_0_0_11"/>
<dbReference type="STRING" id="1246995.AFR_06560"/>
<dbReference type="Proteomes" id="UP000017746">
    <property type="component" value="Chromosome"/>
</dbReference>
<dbReference type="KEGG" id="afs:AFR_06560"/>
<name>U5VVF5_9ACTN</name>
<dbReference type="PATRIC" id="fig|1246995.3.peg.1330"/>
<sequence>MSHDCGECPRLRVEVMRLGRLNEFLRRQVGQLLGGVRSAITFIANEQEEPSMPVRQLPGALHLRLTYVAEQAEGKNV</sequence>
<proteinExistence type="predicted"/>
<keyword evidence="2" id="KW-1185">Reference proteome</keyword>
<protein>
    <submittedName>
        <fullName evidence="1">Uncharacterized protein</fullName>
    </submittedName>
</protein>
<dbReference type="RefSeq" id="WP_023359132.1">
    <property type="nucleotide sequence ID" value="NC_022657.1"/>
</dbReference>